<dbReference type="EMBL" id="FONY01000052">
    <property type="protein sequence ID" value="SFF54232.1"/>
    <property type="molecule type" value="Genomic_DNA"/>
</dbReference>
<dbReference type="Proteomes" id="UP000199513">
    <property type="component" value="Unassembled WGS sequence"/>
</dbReference>
<organism evidence="1 2">
    <name type="scientific">Thermoflexibacter ruber</name>
    <dbReference type="NCBI Taxonomy" id="1003"/>
    <lineage>
        <taxon>Bacteria</taxon>
        <taxon>Pseudomonadati</taxon>
        <taxon>Bacteroidota</taxon>
        <taxon>Cytophagia</taxon>
        <taxon>Cytophagales</taxon>
        <taxon>Thermoflexibacteraceae</taxon>
        <taxon>Thermoflexibacter</taxon>
    </lineage>
</organism>
<accession>A0A1I2JHB2</accession>
<dbReference type="AlphaFoldDB" id="A0A1I2JHB2"/>
<evidence type="ECO:0000313" key="2">
    <source>
        <dbReference type="Proteomes" id="UP000199513"/>
    </source>
</evidence>
<sequence>MFLQIWHLPQIIFTSNTEQKKQVGTIAAANRTELTSAAFPIDAWLMASGYIHLSAIQNSVYMKALTDQESIALCLIDLAEGYKRKTNGQDTDFILKCCNTALQYFPNCVNALILKAETLKQIFEQTQNKQTFNDLQDLYLQIHDLGYRQMPKEMYLNWLMELRTEKDKYLNKNLINVQDKK</sequence>
<keyword evidence="2" id="KW-1185">Reference proteome</keyword>
<name>A0A1I2JHB2_9BACT</name>
<proteinExistence type="predicted"/>
<dbReference type="STRING" id="1003.SAMN04488541_105215"/>
<evidence type="ECO:0000313" key="1">
    <source>
        <dbReference type="EMBL" id="SFF54232.1"/>
    </source>
</evidence>
<reference evidence="1 2" key="1">
    <citation type="submission" date="2016-10" db="EMBL/GenBank/DDBJ databases">
        <authorList>
            <person name="de Groot N.N."/>
        </authorList>
    </citation>
    <scope>NUCLEOTIDE SEQUENCE [LARGE SCALE GENOMIC DNA]</scope>
    <source>
        <strain>GEY</strain>
        <strain evidence="2">DSM 9560</strain>
    </source>
</reference>
<protein>
    <submittedName>
        <fullName evidence="1">Uncharacterized protein</fullName>
    </submittedName>
</protein>
<gene>
    <name evidence="1" type="ORF">SAMN04488541_105215</name>
</gene>